<accession>G7VI29</accession>
<dbReference type="Proteomes" id="UP000005867">
    <property type="component" value="Chromosome"/>
</dbReference>
<dbReference type="STRING" id="1104324.P186_1993"/>
<protein>
    <submittedName>
        <fullName evidence="1">Uncharacterized protein</fullName>
    </submittedName>
</protein>
<dbReference type="KEGG" id="pyr:P186_1993"/>
<proteinExistence type="predicted"/>
<evidence type="ECO:0000313" key="1">
    <source>
        <dbReference type="EMBL" id="AET33389.1"/>
    </source>
</evidence>
<sequence length="62" mass="6874">MLHYSVNINLFRQPLGASLNCGKFLAMGQIPPHLAQLEYVDRAEFREAGGVICLRRGCLVVS</sequence>
<name>G7VI29_9CREN</name>
<dbReference type="BioCyc" id="PSP1104324:GJSN-1945-MONOMER"/>
<reference evidence="1 2" key="1">
    <citation type="journal article" date="2012" name="J. Bacteriol.">
        <title>Complete genome sequence of strain 1860, a crenarchaeon of the genus pyrobaculum able to grow with various electron acceptors.</title>
        <authorList>
            <person name="Mardanov A.V."/>
            <person name="Gumerov V.M."/>
            <person name="Slobodkina G.B."/>
            <person name="Beletsky A.V."/>
            <person name="Bonch-Osmolovskaya E.A."/>
            <person name="Ravin N.V."/>
            <person name="Skryabin K.G."/>
        </authorList>
    </citation>
    <scope>NUCLEOTIDE SEQUENCE [LARGE SCALE GENOMIC DNA]</scope>
    <source>
        <strain evidence="1 2">1860</strain>
    </source>
</reference>
<dbReference type="EMBL" id="CP003098">
    <property type="protein sequence ID" value="AET33389.1"/>
    <property type="molecule type" value="Genomic_DNA"/>
</dbReference>
<organism evidence="1 2">
    <name type="scientific">Pyrobaculum ferrireducens</name>
    <dbReference type="NCBI Taxonomy" id="1104324"/>
    <lineage>
        <taxon>Archaea</taxon>
        <taxon>Thermoproteota</taxon>
        <taxon>Thermoprotei</taxon>
        <taxon>Thermoproteales</taxon>
        <taxon>Thermoproteaceae</taxon>
        <taxon>Pyrobaculum</taxon>
    </lineage>
</organism>
<gene>
    <name evidence="1" type="ORF">P186_1993</name>
</gene>
<dbReference type="RefSeq" id="WP_014289214.1">
    <property type="nucleotide sequence ID" value="NC_016645.1"/>
</dbReference>
<dbReference type="HOGENOM" id="CLU_2893399_0_0_2"/>
<keyword evidence="2" id="KW-1185">Reference proteome</keyword>
<evidence type="ECO:0000313" key="2">
    <source>
        <dbReference type="Proteomes" id="UP000005867"/>
    </source>
</evidence>
<dbReference type="AlphaFoldDB" id="G7VI29"/>
<dbReference type="GeneID" id="11596482"/>